<gene>
    <name evidence="6" type="ORF">MUN78_00375</name>
</gene>
<organism evidence="6 7">
    <name type="scientific">Leucobacter allii</name>
    <dbReference type="NCBI Taxonomy" id="2932247"/>
    <lineage>
        <taxon>Bacteria</taxon>
        <taxon>Bacillati</taxon>
        <taxon>Actinomycetota</taxon>
        <taxon>Actinomycetes</taxon>
        <taxon>Micrococcales</taxon>
        <taxon>Microbacteriaceae</taxon>
        <taxon>Leucobacter</taxon>
    </lineage>
</organism>
<reference evidence="6 7" key="1">
    <citation type="submission" date="2022-04" db="EMBL/GenBank/DDBJ databases">
        <title>Leucobacter sp. isolated from rhizosphere of garlic.</title>
        <authorList>
            <person name="Won M."/>
            <person name="Lee C.-M."/>
            <person name="Woen H.-Y."/>
            <person name="Kwon S.-W."/>
        </authorList>
    </citation>
    <scope>NUCLEOTIDE SEQUENCE [LARGE SCALE GENOMIC DNA]</scope>
    <source>
        <strain evidence="6 7">H21R-40</strain>
    </source>
</reference>
<keyword evidence="2" id="KW-1133">Transmembrane helix</keyword>
<evidence type="ECO:0000256" key="2">
    <source>
        <dbReference type="SAM" id="Phobius"/>
    </source>
</evidence>
<feature type="region of interest" description="Disordered" evidence="1">
    <location>
        <begin position="696"/>
        <end position="717"/>
    </location>
</feature>
<evidence type="ECO:0000256" key="3">
    <source>
        <dbReference type="SAM" id="SignalP"/>
    </source>
</evidence>
<keyword evidence="2" id="KW-0472">Membrane</keyword>
<feature type="transmembrane region" description="Helical" evidence="2">
    <location>
        <begin position="722"/>
        <end position="742"/>
    </location>
</feature>
<dbReference type="NCBIfam" id="NF033903">
    <property type="entry name" value="VaFE_rpt"/>
    <property type="match status" value="3"/>
</dbReference>
<keyword evidence="3" id="KW-0732">Signal</keyword>
<feature type="signal peptide" evidence="3">
    <location>
        <begin position="1"/>
        <end position="34"/>
    </location>
</feature>
<accession>A0ABY4FM39</accession>
<evidence type="ECO:0000256" key="1">
    <source>
        <dbReference type="SAM" id="MobiDB-lite"/>
    </source>
</evidence>
<keyword evidence="2" id="KW-0812">Transmembrane</keyword>
<dbReference type="EMBL" id="CP095045">
    <property type="protein sequence ID" value="UOQ57335.1"/>
    <property type="molecule type" value="Genomic_DNA"/>
</dbReference>
<feature type="chain" id="PRO_5046249992" evidence="3">
    <location>
        <begin position="35"/>
        <end position="752"/>
    </location>
</feature>
<evidence type="ECO:0000313" key="7">
    <source>
        <dbReference type="Proteomes" id="UP000831786"/>
    </source>
</evidence>
<sequence length="752" mass="77540">MASEDHRPVIQRRRWWAVALIAVVSLVVPSFASAASATLQTGDSVWVSSVTQGYIGTNIHGVFLETPEDPDNPGTPDYWAYCLENRIEVGSRHPGIIGDPQDYLGSNFYATDPTVPNKVTWVLAHSYPYLSLDELRAASGVPTLSVNDAVEATQYAIWRYTDVGWDAPWAWETPDSEAVYWYLVNGANASGGQPIGEPITVSIDPSDGAFSGGDLAGPYTVSTNQASVALTASNGLAFVDGAGAPIDASAVVDGQQVFLDLRDVTSAGSATITATATGASGTGKIITVPGTPGGTATPEDHAQTMVLAVPSDATTTATATATWTVPSIGTSLVDAADGDQIVAWNGGTVTDTVAYENLIPGLSYTLQGELMRKSDGSATGITGTTGFTPTAPNGQVTVQFTIPEGYAGETLVAFERLYEGGEATGTPVATHEDIEDLAQTVVVENAPVPSIGTSLVDAADGDQIVAWNGGTVTDTVAYENLTPGQEYTLTGELMRKSDGTATGITGTTTFTPGEANGQVTVEFTIPEGYAGETLVAFERLYEGGEATGTPVATHEDIEDLAQTVVVENAPATPTPVIGTSLVDASDGDRIVAWNGGTATDTVAYRNLTPGQEYTVTGELMRNSDGSATGIAGSTTFTPSEANGEIDVTFTIPEGYAGEKLVAFEWLYAGDEATGTPVASHTDIDDAAQTVTVEKRPATTVTTPPASGPKGALATTGSSTPPMLVSGLALLGLIAGGGALLLARRRAVAAETE</sequence>
<proteinExistence type="predicted"/>
<keyword evidence="7" id="KW-1185">Reference proteome</keyword>
<evidence type="ECO:0000259" key="4">
    <source>
        <dbReference type="Pfam" id="PF08341"/>
    </source>
</evidence>
<evidence type="ECO:0000313" key="6">
    <source>
        <dbReference type="EMBL" id="UOQ57335.1"/>
    </source>
</evidence>
<protein>
    <submittedName>
        <fullName evidence="6">VaFE repeat-containing surface-anchored protein</fullName>
    </submittedName>
</protein>
<name>A0ABY4FM39_9MICO</name>
<feature type="domain" description="T-Q ester bond containing" evidence="5">
    <location>
        <begin position="326"/>
        <end position="443"/>
    </location>
</feature>
<evidence type="ECO:0000259" key="5">
    <source>
        <dbReference type="Pfam" id="PF18202"/>
    </source>
</evidence>
<dbReference type="Pfam" id="PF08341">
    <property type="entry name" value="TED"/>
    <property type="match status" value="1"/>
</dbReference>
<dbReference type="InterPro" id="IPR013552">
    <property type="entry name" value="Thioester_dom"/>
</dbReference>
<feature type="domain" description="Thioester" evidence="4">
    <location>
        <begin position="79"/>
        <end position="188"/>
    </location>
</feature>
<dbReference type="InterPro" id="IPR041100">
    <property type="entry name" value="TQ"/>
</dbReference>
<dbReference type="Pfam" id="PF18202">
    <property type="entry name" value="TQ"/>
    <property type="match status" value="3"/>
</dbReference>
<dbReference type="Proteomes" id="UP000831786">
    <property type="component" value="Chromosome"/>
</dbReference>
<dbReference type="InterPro" id="IPR023849">
    <property type="entry name" value="TQXA_dom"/>
</dbReference>
<dbReference type="Gene3D" id="2.60.40.3930">
    <property type="match status" value="3"/>
</dbReference>
<dbReference type="NCBIfam" id="TIGR03934">
    <property type="entry name" value="TQXA_dom"/>
    <property type="match status" value="1"/>
</dbReference>
<dbReference type="RefSeq" id="WP_244728046.1">
    <property type="nucleotide sequence ID" value="NZ_CP095045.1"/>
</dbReference>
<feature type="domain" description="T-Q ester bond containing" evidence="5">
    <location>
        <begin position="575"/>
        <end position="692"/>
    </location>
</feature>
<feature type="domain" description="T-Q ester bond containing" evidence="5">
    <location>
        <begin position="449"/>
        <end position="566"/>
    </location>
</feature>